<evidence type="ECO:0000256" key="6">
    <source>
        <dbReference type="ARBA" id="ARBA00023274"/>
    </source>
</evidence>
<organism evidence="9 10">
    <name type="scientific">Dictyostelium firmibasis</name>
    <dbReference type="NCBI Taxonomy" id="79012"/>
    <lineage>
        <taxon>Eukaryota</taxon>
        <taxon>Amoebozoa</taxon>
        <taxon>Evosea</taxon>
        <taxon>Eumycetozoa</taxon>
        <taxon>Dictyostelia</taxon>
        <taxon>Dictyosteliales</taxon>
        <taxon>Dictyosteliaceae</taxon>
        <taxon>Dictyostelium</taxon>
    </lineage>
</organism>
<dbReference type="PANTHER" id="PTHR33618">
    <property type="entry name" value="39S RIBOSOMAL PROTEIN L53, MITOCHONDRIAL"/>
    <property type="match status" value="1"/>
</dbReference>
<dbReference type="AlphaFoldDB" id="A0AAN7YZH2"/>
<dbReference type="InterPro" id="IPR052473">
    <property type="entry name" value="mtLSU_mL53"/>
</dbReference>
<sequence>MREKLNLLSKLKSIVYKFDPMDPKTRSIRSFIPLTTCKRTRQLAPECKISFDLSPQNSTPEINIKFVSGLEKSIKTETLELDSIVESIELLKKGMRIEEIEKMKSVETTLQDILQPVNKKKDTGAKANR</sequence>
<keyword evidence="5" id="KW-0496">Mitochondrion</keyword>
<keyword evidence="4" id="KW-0689">Ribosomal protein</keyword>
<dbReference type="PANTHER" id="PTHR33618:SF1">
    <property type="entry name" value="LARGE RIBOSOMAL SUBUNIT PROTEIN ML53"/>
    <property type="match status" value="1"/>
</dbReference>
<dbReference type="Gene3D" id="3.40.30.10">
    <property type="entry name" value="Glutaredoxin"/>
    <property type="match status" value="1"/>
</dbReference>
<keyword evidence="10" id="KW-1185">Reference proteome</keyword>
<evidence type="ECO:0000256" key="4">
    <source>
        <dbReference type="ARBA" id="ARBA00022980"/>
    </source>
</evidence>
<dbReference type="InterPro" id="IPR019716">
    <property type="entry name" value="Ribosomal_mL53"/>
</dbReference>
<evidence type="ECO:0000256" key="7">
    <source>
        <dbReference type="ARBA" id="ARBA00035180"/>
    </source>
</evidence>
<evidence type="ECO:0000313" key="9">
    <source>
        <dbReference type="EMBL" id="KAK5582262.1"/>
    </source>
</evidence>
<dbReference type="GO" id="GO:0005762">
    <property type="term" value="C:mitochondrial large ribosomal subunit"/>
    <property type="evidence" value="ECO:0007669"/>
    <property type="project" value="TreeGrafter"/>
</dbReference>
<evidence type="ECO:0000256" key="3">
    <source>
        <dbReference type="ARBA" id="ARBA00022946"/>
    </source>
</evidence>
<evidence type="ECO:0000256" key="8">
    <source>
        <dbReference type="ARBA" id="ARBA00042721"/>
    </source>
</evidence>
<proteinExistence type="inferred from homology"/>
<evidence type="ECO:0000256" key="2">
    <source>
        <dbReference type="ARBA" id="ARBA00005557"/>
    </source>
</evidence>
<keyword evidence="6" id="KW-0687">Ribonucleoprotein</keyword>
<evidence type="ECO:0000313" key="10">
    <source>
        <dbReference type="Proteomes" id="UP001344447"/>
    </source>
</evidence>
<protein>
    <recommendedName>
        <fullName evidence="7">Large ribosomal subunit protein mL53</fullName>
    </recommendedName>
    <alternativeName>
        <fullName evidence="8">39S ribosomal protein L53, mitochondrial</fullName>
    </alternativeName>
</protein>
<dbReference type="Proteomes" id="UP001344447">
    <property type="component" value="Unassembled WGS sequence"/>
</dbReference>
<gene>
    <name evidence="9" type="ORF">RB653_003845</name>
</gene>
<dbReference type="EMBL" id="JAVFKY010000001">
    <property type="protein sequence ID" value="KAK5582262.1"/>
    <property type="molecule type" value="Genomic_DNA"/>
</dbReference>
<keyword evidence="3" id="KW-0809">Transit peptide</keyword>
<comment type="caution">
    <text evidence="9">The sequence shown here is derived from an EMBL/GenBank/DDBJ whole genome shotgun (WGS) entry which is preliminary data.</text>
</comment>
<accession>A0AAN7YZH2</accession>
<evidence type="ECO:0000256" key="5">
    <source>
        <dbReference type="ARBA" id="ARBA00023128"/>
    </source>
</evidence>
<comment type="subcellular location">
    <subcellularLocation>
        <location evidence="1">Mitochondrion</location>
    </subcellularLocation>
</comment>
<evidence type="ECO:0000256" key="1">
    <source>
        <dbReference type="ARBA" id="ARBA00004173"/>
    </source>
</evidence>
<comment type="similarity">
    <text evidence="2">Belongs to the mitochondrion-specific ribosomal protein mL53 family.</text>
</comment>
<dbReference type="Pfam" id="PF10780">
    <property type="entry name" value="MRP_L53"/>
    <property type="match status" value="1"/>
</dbReference>
<reference evidence="9 10" key="1">
    <citation type="submission" date="2023-11" db="EMBL/GenBank/DDBJ databases">
        <title>Dfirmibasis_genome.</title>
        <authorList>
            <person name="Edelbroek B."/>
            <person name="Kjellin J."/>
            <person name="Jerlstrom-Hultqvist J."/>
            <person name="Soderbom F."/>
        </authorList>
    </citation>
    <scope>NUCLEOTIDE SEQUENCE [LARGE SCALE GENOMIC DNA]</scope>
    <source>
        <strain evidence="9 10">TNS-C-14</strain>
    </source>
</reference>
<name>A0AAN7YZH2_9MYCE</name>